<dbReference type="InterPro" id="IPR052718">
    <property type="entry name" value="NmrA-type_oxidoreductase"/>
</dbReference>
<organism evidence="1 2">
    <name type="scientific">Corynebacterium cystitidis DSM 20524</name>
    <dbReference type="NCBI Taxonomy" id="1121357"/>
    <lineage>
        <taxon>Bacteria</taxon>
        <taxon>Bacillati</taxon>
        <taxon>Actinomycetota</taxon>
        <taxon>Actinomycetes</taxon>
        <taxon>Mycobacteriales</taxon>
        <taxon>Corynebacteriaceae</taxon>
        <taxon>Corynebacterium</taxon>
    </lineage>
</organism>
<gene>
    <name evidence="1" type="ORF">SAMN05661109_01439</name>
</gene>
<reference evidence="2" key="1">
    <citation type="submission" date="2016-10" db="EMBL/GenBank/DDBJ databases">
        <authorList>
            <person name="Varghese N."/>
            <person name="Submissions S."/>
        </authorList>
    </citation>
    <scope>NUCLEOTIDE SEQUENCE [LARGE SCALE GENOMIC DNA]</scope>
    <source>
        <strain evidence="2">DSM 20524</strain>
    </source>
</reference>
<dbReference type="InterPro" id="IPR036291">
    <property type="entry name" value="NAD(P)-bd_dom_sf"/>
</dbReference>
<sequence>MRDSGLDWVMLRNGSYWENYAANVEIAQHTGAMFGVAGNAVISGAARKNYAEAAVVVVSEEGHSGKVYELAGQPGLTYGEIAERIGWILGKPVTYQNASVAEYRSQLLEFGVPEVEAEILATLDEQIARGDMESASTDLEQLIGRPTTSLEEALRR</sequence>
<name>A0A1H9TF84_9CORY</name>
<evidence type="ECO:0000313" key="2">
    <source>
        <dbReference type="Proteomes" id="UP000198929"/>
    </source>
</evidence>
<evidence type="ECO:0000313" key="1">
    <source>
        <dbReference type="EMBL" id="SER95499.1"/>
    </source>
</evidence>
<proteinExistence type="predicted"/>
<keyword evidence="2" id="KW-1185">Reference proteome</keyword>
<dbReference type="EMBL" id="FOGQ01000005">
    <property type="protein sequence ID" value="SER95499.1"/>
    <property type="molecule type" value="Genomic_DNA"/>
</dbReference>
<dbReference type="Gene3D" id="3.40.50.720">
    <property type="entry name" value="NAD(P)-binding Rossmann-like Domain"/>
    <property type="match status" value="1"/>
</dbReference>
<dbReference type="Proteomes" id="UP000198929">
    <property type="component" value="Unassembled WGS sequence"/>
</dbReference>
<dbReference type="STRING" id="1121357.SAMN05661109_01439"/>
<dbReference type="PANTHER" id="PTHR47129:SF1">
    <property type="entry name" value="NMRA-LIKE DOMAIN-CONTAINING PROTEIN"/>
    <property type="match status" value="1"/>
</dbReference>
<dbReference type="SUPFAM" id="SSF51735">
    <property type="entry name" value="NAD(P)-binding Rossmann-fold domains"/>
    <property type="match status" value="1"/>
</dbReference>
<protein>
    <submittedName>
        <fullName evidence="1">NAD(P)H dehydrogenase (Quinone)</fullName>
    </submittedName>
</protein>
<dbReference type="RefSeq" id="WP_143063431.1">
    <property type="nucleotide sequence ID" value="NZ_CP047199.1"/>
</dbReference>
<dbReference type="AlphaFoldDB" id="A0A1H9TF84"/>
<dbReference type="PANTHER" id="PTHR47129">
    <property type="entry name" value="QUINONE OXIDOREDUCTASE 2"/>
    <property type="match status" value="1"/>
</dbReference>
<accession>A0A1H9TF84</accession>